<dbReference type="Gene3D" id="1.10.101.10">
    <property type="entry name" value="PGBD-like superfamily/PGBD"/>
    <property type="match status" value="1"/>
</dbReference>
<feature type="domain" description="Peptidoglycan binding-like" evidence="1">
    <location>
        <begin position="340"/>
        <end position="399"/>
    </location>
</feature>
<gene>
    <name evidence="2" type="ORF">CLVI_10620</name>
</gene>
<evidence type="ECO:0000313" key="3">
    <source>
        <dbReference type="Proteomes" id="UP000239471"/>
    </source>
</evidence>
<dbReference type="Pfam" id="PF01471">
    <property type="entry name" value="PG_binding_1"/>
    <property type="match status" value="1"/>
</dbReference>
<reference evidence="2 3" key="1">
    <citation type="submission" date="2018-03" db="EMBL/GenBank/DDBJ databases">
        <title>Genome sequence of Clostridium vincentii DSM 10228.</title>
        <authorList>
            <person name="Poehlein A."/>
            <person name="Daniel R."/>
        </authorList>
    </citation>
    <scope>NUCLEOTIDE SEQUENCE [LARGE SCALE GENOMIC DNA]</scope>
    <source>
        <strain evidence="2 3">DSM 10228</strain>
    </source>
</reference>
<dbReference type="OrthoDB" id="2933491at2"/>
<protein>
    <submittedName>
        <fullName evidence="2">Putative peptidoglycan binding domain protein</fullName>
    </submittedName>
</protein>
<proteinExistence type="predicted"/>
<dbReference type="Proteomes" id="UP000239471">
    <property type="component" value="Unassembled WGS sequence"/>
</dbReference>
<dbReference type="AlphaFoldDB" id="A0A2T0BHE2"/>
<dbReference type="RefSeq" id="WP_106059081.1">
    <property type="nucleotide sequence ID" value="NZ_PVXQ01000008.1"/>
</dbReference>
<evidence type="ECO:0000259" key="1">
    <source>
        <dbReference type="Pfam" id="PF01471"/>
    </source>
</evidence>
<dbReference type="InterPro" id="IPR036365">
    <property type="entry name" value="PGBD-like_sf"/>
</dbReference>
<comment type="caution">
    <text evidence="2">The sequence shown here is derived from an EMBL/GenBank/DDBJ whole genome shotgun (WGS) entry which is preliminary data.</text>
</comment>
<dbReference type="SUPFAM" id="SSF47090">
    <property type="entry name" value="PGBD-like"/>
    <property type="match status" value="1"/>
</dbReference>
<evidence type="ECO:0000313" key="2">
    <source>
        <dbReference type="EMBL" id="PRR83263.1"/>
    </source>
</evidence>
<keyword evidence="3" id="KW-1185">Reference proteome</keyword>
<sequence length="440" mass="49687">MEYRGRLKVQCFNGESYVPVDKCKVTINPSEANNLVVSSGINLETDSIGLTEPLDLSTPPLEYSQEPSDNVPYSIYDVIVERSGFQDVLIRGVQVFPEEMALQRVNLIEMGNRASRAETIIILPNRLNGNYPEKIPEETDKPLPPPSSGVVLPRPVIPEFITVHQGGPEDASAPNYRVMYKEYLKNVASCEIYPTWSQSTIRANVLCIVSFTLNRIYTEWYRGKGKNFDITSSTAYDHAFNYGRNFYDSISEIVDEIFSTYVRRFGRKQPLLTQYCDGKNVICPEWLSQWGSKALGDQGKVPYEILTQYYGNDIELVTADQVKGSPSSYPGYNLTIGSRGVPVRSVQEYLNRISDNYPLILKVAIDGVFGESTASSVKVFQEVFNLPITGIVDYATWYKISDVYVGVTRIAELRGNSRFYPPMENRLRSGARPYFSYPKN</sequence>
<organism evidence="2 3">
    <name type="scientific">Clostridium vincentii</name>
    <dbReference type="NCBI Taxonomy" id="52704"/>
    <lineage>
        <taxon>Bacteria</taxon>
        <taxon>Bacillati</taxon>
        <taxon>Bacillota</taxon>
        <taxon>Clostridia</taxon>
        <taxon>Eubacteriales</taxon>
        <taxon>Clostridiaceae</taxon>
        <taxon>Clostridium</taxon>
    </lineage>
</organism>
<dbReference type="InterPro" id="IPR002477">
    <property type="entry name" value="Peptidoglycan-bd-like"/>
</dbReference>
<accession>A0A2T0BHE2</accession>
<dbReference type="EMBL" id="PVXQ01000008">
    <property type="protein sequence ID" value="PRR83263.1"/>
    <property type="molecule type" value="Genomic_DNA"/>
</dbReference>
<dbReference type="InterPro" id="IPR036366">
    <property type="entry name" value="PGBDSf"/>
</dbReference>
<name>A0A2T0BHE2_9CLOT</name>